<dbReference type="PROSITE" id="PS01305">
    <property type="entry name" value="MOAA_NIFB_PQQE"/>
    <property type="match status" value="1"/>
</dbReference>
<dbReference type="GO" id="GO:0046872">
    <property type="term" value="F:metal ion binding"/>
    <property type="evidence" value="ECO:0007669"/>
    <property type="project" value="UniProtKB-KW"/>
</dbReference>
<evidence type="ECO:0000256" key="5">
    <source>
        <dbReference type="ARBA" id="ARBA00023002"/>
    </source>
</evidence>
<dbReference type="SFLD" id="SFLDG01387">
    <property type="entry name" value="BtrN-like_SPASM_domain_contain"/>
    <property type="match status" value="1"/>
</dbReference>
<dbReference type="InterPro" id="IPR006638">
    <property type="entry name" value="Elp3/MiaA/NifB-like_rSAM"/>
</dbReference>
<dbReference type="SUPFAM" id="SSF102114">
    <property type="entry name" value="Radical SAM enzymes"/>
    <property type="match status" value="1"/>
</dbReference>
<dbReference type="InterPro" id="IPR000385">
    <property type="entry name" value="MoaA_NifB_PqqE_Fe-S-bd_CS"/>
</dbReference>
<evidence type="ECO:0000256" key="2">
    <source>
        <dbReference type="ARBA" id="ARBA00022485"/>
    </source>
</evidence>
<keyword evidence="4" id="KW-0479">Metal-binding</keyword>
<evidence type="ECO:0000256" key="3">
    <source>
        <dbReference type="ARBA" id="ARBA00022691"/>
    </source>
</evidence>
<dbReference type="OrthoDB" id="9772409at2"/>
<dbReference type="InterPro" id="IPR023885">
    <property type="entry name" value="4Fe4S-binding_SPASM_dom"/>
</dbReference>
<evidence type="ECO:0000256" key="6">
    <source>
        <dbReference type="ARBA" id="ARBA00023004"/>
    </source>
</evidence>
<dbReference type="Proteomes" id="UP000199073">
    <property type="component" value="Unassembled WGS sequence"/>
</dbReference>
<reference evidence="9 10" key="1">
    <citation type="submission" date="2016-10" db="EMBL/GenBank/DDBJ databases">
        <authorList>
            <person name="de Groot N.N."/>
        </authorList>
    </citation>
    <scope>NUCLEOTIDE SEQUENCE [LARGE SCALE GENOMIC DNA]</scope>
    <source>
        <strain evidence="9 10">DSM 12130</strain>
    </source>
</reference>
<dbReference type="CDD" id="cd21121">
    <property type="entry name" value="SPASM_Cmo-like"/>
    <property type="match status" value="1"/>
</dbReference>
<dbReference type="SFLD" id="SFLDS00029">
    <property type="entry name" value="Radical_SAM"/>
    <property type="match status" value="1"/>
</dbReference>
<evidence type="ECO:0000313" key="10">
    <source>
        <dbReference type="Proteomes" id="UP000199073"/>
    </source>
</evidence>
<keyword evidence="6" id="KW-0408">Iron</keyword>
<keyword evidence="3" id="KW-0949">S-adenosyl-L-methionine</keyword>
<dbReference type="Pfam" id="PF04055">
    <property type="entry name" value="Radical_SAM"/>
    <property type="match status" value="1"/>
</dbReference>
<evidence type="ECO:0000313" key="9">
    <source>
        <dbReference type="EMBL" id="SDP60230.1"/>
    </source>
</evidence>
<evidence type="ECO:0000256" key="4">
    <source>
        <dbReference type="ARBA" id="ARBA00022723"/>
    </source>
</evidence>
<accession>A0A1H0U2F4</accession>
<dbReference type="GO" id="GO:0032324">
    <property type="term" value="P:molybdopterin cofactor biosynthetic process"/>
    <property type="evidence" value="ECO:0007669"/>
    <property type="project" value="UniProtKB-ARBA"/>
</dbReference>
<dbReference type="SFLD" id="SFLDG01067">
    <property type="entry name" value="SPASM/twitch_domain_containing"/>
    <property type="match status" value="1"/>
</dbReference>
<dbReference type="RefSeq" id="WP_092224887.1">
    <property type="nucleotide sequence ID" value="NZ_FNJI01000028.1"/>
</dbReference>
<dbReference type="InterPro" id="IPR007197">
    <property type="entry name" value="rSAM"/>
</dbReference>
<dbReference type="GO" id="GO:0051539">
    <property type="term" value="F:4 iron, 4 sulfur cluster binding"/>
    <property type="evidence" value="ECO:0007669"/>
    <property type="project" value="UniProtKB-KW"/>
</dbReference>
<dbReference type="InterPro" id="IPR058240">
    <property type="entry name" value="rSAM_sf"/>
</dbReference>
<dbReference type="PANTHER" id="PTHR11228:SF7">
    <property type="entry name" value="PQQA PEPTIDE CYCLASE"/>
    <property type="match status" value="1"/>
</dbReference>
<sequence>MTVSTHPRKIYVELTTRCNLQCAMCVKHAPGSFIAEKDMELSVFKRLAPALSRADSLILNGIGEPLLHHDLARMIRLARKGMATGATIGFQSNGILLDAALARELTDAGLDTICFSLDSLERGGSCDFVPQSGGHSFTGVKRALKNLDRAKGRCRRPLSIGLETILTRENIEDLPELVKWAGGYGVNYIITTHLIPYDKATEESTLFNPNSRTGVDLYRKYSVLSRARGIDFTKAVAHYRKYVGTRSDSQSLQLIRDMTTEARRRDIRLNLDSLSECHAGQEKDIAAIMAAAKTVAATQGIDIVVPPFQSLDDRSCPFLTSGATFIAPSGDVMPCHFLWHTYSCRVLNEDIHVQKRVYGNILKQPLESVWQEPDYVAFRKEAGQYQYSSCWNCSQGPCGTLVNDDHNYANDCYGSNVPCGHCHWSLGGVHCL</sequence>
<dbReference type="NCBIfam" id="TIGR04311">
    <property type="entry name" value="rSAM_Geo_metal"/>
    <property type="match status" value="1"/>
</dbReference>
<dbReference type="InterPro" id="IPR050377">
    <property type="entry name" value="Radical_SAM_PqqE_MftC-like"/>
</dbReference>
<feature type="domain" description="Radical SAM core" evidence="8">
    <location>
        <begin position="4"/>
        <end position="231"/>
    </location>
</feature>
<dbReference type="PROSITE" id="PS51918">
    <property type="entry name" value="RADICAL_SAM"/>
    <property type="match status" value="1"/>
</dbReference>
<gene>
    <name evidence="9" type="ORF">SAMN05660330_03344</name>
</gene>
<evidence type="ECO:0000256" key="1">
    <source>
        <dbReference type="ARBA" id="ARBA00001966"/>
    </source>
</evidence>
<dbReference type="SMART" id="SM00729">
    <property type="entry name" value="Elp3"/>
    <property type="match status" value="1"/>
</dbReference>
<keyword evidence="5" id="KW-0560">Oxidoreductase</keyword>
<dbReference type="InterPro" id="IPR013785">
    <property type="entry name" value="Aldolase_TIM"/>
</dbReference>
<dbReference type="Gene3D" id="3.20.20.70">
    <property type="entry name" value="Aldolase class I"/>
    <property type="match status" value="1"/>
</dbReference>
<evidence type="ECO:0000256" key="7">
    <source>
        <dbReference type="ARBA" id="ARBA00023014"/>
    </source>
</evidence>
<proteinExistence type="predicted"/>
<dbReference type="STRING" id="91360.SAMN05660330_03344"/>
<dbReference type="PANTHER" id="PTHR11228">
    <property type="entry name" value="RADICAL SAM DOMAIN PROTEIN"/>
    <property type="match status" value="1"/>
</dbReference>
<evidence type="ECO:0000259" key="8">
    <source>
        <dbReference type="PROSITE" id="PS51918"/>
    </source>
</evidence>
<protein>
    <submittedName>
        <fullName evidence="9">Putative metalloenzyme radical SAM/SPASM domain maturase</fullName>
    </submittedName>
</protein>
<keyword evidence="10" id="KW-1185">Reference proteome</keyword>
<keyword evidence="7" id="KW-0411">Iron-sulfur</keyword>
<dbReference type="Pfam" id="PF13186">
    <property type="entry name" value="SPASM"/>
    <property type="match status" value="1"/>
</dbReference>
<dbReference type="EMBL" id="FNJI01000028">
    <property type="protein sequence ID" value="SDP60230.1"/>
    <property type="molecule type" value="Genomic_DNA"/>
</dbReference>
<dbReference type="CDD" id="cd01335">
    <property type="entry name" value="Radical_SAM"/>
    <property type="match status" value="1"/>
</dbReference>
<name>A0A1H0U2F4_9BACT</name>
<dbReference type="GO" id="GO:0016491">
    <property type="term" value="F:oxidoreductase activity"/>
    <property type="evidence" value="ECO:0007669"/>
    <property type="project" value="UniProtKB-KW"/>
</dbReference>
<keyword evidence="2" id="KW-0004">4Fe-4S</keyword>
<comment type="cofactor">
    <cofactor evidence="1">
        <name>[4Fe-4S] cluster</name>
        <dbReference type="ChEBI" id="CHEBI:49883"/>
    </cofactor>
</comment>
<dbReference type="InterPro" id="IPR034391">
    <property type="entry name" value="AdoMet-like_SPASM_containing"/>
</dbReference>
<organism evidence="9 10">
    <name type="scientific">Desulforhopalus singaporensis</name>
    <dbReference type="NCBI Taxonomy" id="91360"/>
    <lineage>
        <taxon>Bacteria</taxon>
        <taxon>Pseudomonadati</taxon>
        <taxon>Thermodesulfobacteriota</taxon>
        <taxon>Desulfobulbia</taxon>
        <taxon>Desulfobulbales</taxon>
        <taxon>Desulfocapsaceae</taxon>
        <taxon>Desulforhopalus</taxon>
    </lineage>
</organism>
<dbReference type="AlphaFoldDB" id="A0A1H0U2F4"/>
<dbReference type="InterPro" id="IPR027586">
    <property type="entry name" value="rSAM_metal_mat"/>
</dbReference>